<accession>A0A1H9LLN2</accession>
<dbReference type="AlphaFoldDB" id="A0A1H9LLN2"/>
<dbReference type="SUPFAM" id="SSF53822">
    <property type="entry name" value="Periplasmic binding protein-like I"/>
    <property type="match status" value="1"/>
</dbReference>
<dbReference type="InterPro" id="IPR025997">
    <property type="entry name" value="SBP_2_dom"/>
</dbReference>
<comment type="subcellular location">
    <subcellularLocation>
        <location evidence="1">Periplasm</location>
    </subcellularLocation>
</comment>
<feature type="domain" description="Periplasmic binding protein" evidence="3">
    <location>
        <begin position="43"/>
        <end position="297"/>
    </location>
</feature>
<dbReference type="PANTHER" id="PTHR30036">
    <property type="entry name" value="D-XYLOSE-BINDING PERIPLASMIC PROTEIN"/>
    <property type="match status" value="1"/>
</dbReference>
<gene>
    <name evidence="4" type="ORF">SAMN05216548_111135</name>
</gene>
<comment type="similarity">
    <text evidence="2">Belongs to the bacterial solute-binding protein 2 family.</text>
</comment>
<evidence type="ECO:0000313" key="4">
    <source>
        <dbReference type="EMBL" id="SER12268.1"/>
    </source>
</evidence>
<organism evidence="4 5">
    <name type="scientific">Faunimonas pinastri</name>
    <dbReference type="NCBI Taxonomy" id="1855383"/>
    <lineage>
        <taxon>Bacteria</taxon>
        <taxon>Pseudomonadati</taxon>
        <taxon>Pseudomonadota</taxon>
        <taxon>Alphaproteobacteria</taxon>
        <taxon>Hyphomicrobiales</taxon>
        <taxon>Afifellaceae</taxon>
        <taxon>Faunimonas</taxon>
    </lineage>
</organism>
<dbReference type="STRING" id="1855383.SAMN05216548_111135"/>
<dbReference type="EMBL" id="FOFG01000011">
    <property type="protein sequence ID" value="SER12268.1"/>
    <property type="molecule type" value="Genomic_DNA"/>
</dbReference>
<evidence type="ECO:0000259" key="3">
    <source>
        <dbReference type="Pfam" id="PF13407"/>
    </source>
</evidence>
<dbReference type="PANTHER" id="PTHR30036:SF7">
    <property type="entry name" value="ABC TRANSPORTER PERIPLASMIC-BINDING PROTEIN YPHF"/>
    <property type="match status" value="1"/>
</dbReference>
<dbReference type="InterPro" id="IPR028082">
    <property type="entry name" value="Peripla_BP_I"/>
</dbReference>
<protein>
    <submittedName>
        <fullName evidence="4">Monosaccharide ABC transporter substrate-binding protein, CUT2 family</fullName>
    </submittedName>
</protein>
<evidence type="ECO:0000313" key="5">
    <source>
        <dbReference type="Proteomes" id="UP000199647"/>
    </source>
</evidence>
<evidence type="ECO:0000256" key="2">
    <source>
        <dbReference type="ARBA" id="ARBA00007639"/>
    </source>
</evidence>
<proteinExistence type="inferred from homology"/>
<dbReference type="Proteomes" id="UP000199647">
    <property type="component" value="Unassembled WGS sequence"/>
</dbReference>
<dbReference type="Gene3D" id="3.40.50.2300">
    <property type="match status" value="2"/>
</dbReference>
<evidence type="ECO:0000256" key="1">
    <source>
        <dbReference type="ARBA" id="ARBA00004418"/>
    </source>
</evidence>
<dbReference type="GO" id="GO:0030246">
    <property type="term" value="F:carbohydrate binding"/>
    <property type="evidence" value="ECO:0007669"/>
    <property type="project" value="TreeGrafter"/>
</dbReference>
<reference evidence="4 5" key="1">
    <citation type="submission" date="2016-10" db="EMBL/GenBank/DDBJ databases">
        <authorList>
            <person name="de Groot N.N."/>
        </authorList>
    </citation>
    <scope>NUCLEOTIDE SEQUENCE [LARGE SCALE GENOMIC DNA]</scope>
    <source>
        <strain evidence="4 5">A52C2</strain>
    </source>
</reference>
<dbReference type="GO" id="GO:0030288">
    <property type="term" value="C:outer membrane-bounded periplasmic space"/>
    <property type="evidence" value="ECO:0007669"/>
    <property type="project" value="TreeGrafter"/>
</dbReference>
<name>A0A1H9LLN2_9HYPH</name>
<sequence>MDLWKTTVLTLAGAGLGIGMMLAGPAGAADKELKIGAIYMDAQGFYAGVRKGIQTGAADAGYKLDVIETNAQGDVSKESSFIDSLISSGAKAIIVSPVSADGSYRAIRRAHDAGIPVICYNTCLNESDMKDYVSAYAVGDPYEFGHKLGDAAAAYFTAEGKTDPKIAVINCEFVEVCVTRRKGFEDALKAKVPGAKIVANQEGAILDKAVSVASTVLGSTPDLDAFFGEAGGATLGAARAVKSQGRTGKTVVFGGDMTTEIAQELADFTVVKAVVDISGQGLGKLALAEAIKSVDGQAPKDIKVPYDIDLYASAEDGKNWLKAHADGLP</sequence>
<dbReference type="Pfam" id="PF13407">
    <property type="entry name" value="Peripla_BP_4"/>
    <property type="match status" value="1"/>
</dbReference>
<keyword evidence="5" id="KW-1185">Reference proteome</keyword>
<dbReference type="InterPro" id="IPR050555">
    <property type="entry name" value="Bact_Solute-Bind_Prot2"/>
</dbReference>
<dbReference type="RefSeq" id="WP_238858352.1">
    <property type="nucleotide sequence ID" value="NZ_FOFG01000011.1"/>
</dbReference>